<dbReference type="OrthoDB" id="3758675at2759"/>
<dbReference type="PROSITE" id="PS51752">
    <property type="entry name" value="JACALIN_LECTIN"/>
    <property type="match status" value="3"/>
</dbReference>
<feature type="domain" description="Jacalin-type lectin" evidence="2">
    <location>
        <begin position="646"/>
        <end position="786"/>
    </location>
</feature>
<feature type="region of interest" description="Disordered" evidence="1">
    <location>
        <begin position="874"/>
        <end position="894"/>
    </location>
</feature>
<feature type="region of interest" description="Disordered" evidence="1">
    <location>
        <begin position="240"/>
        <end position="259"/>
    </location>
</feature>
<feature type="compositionally biased region" description="Basic and acidic residues" evidence="1">
    <location>
        <begin position="880"/>
        <end position="891"/>
    </location>
</feature>
<sequence>MLDFFCEMGYPTTLQRIGGSHGGSSFSFTGERNGACLEKIWVWVGEWQVKAVRAWLSDGRDQTFGNPAGGHQEYIFSTGECFTSLSLWGNGAGTRLGAIKFRTNRGGDFFAKMTSWGLKTEYPIDVGSGYCLGIAGSSGSDIDNMGFMFLNAVQSTDLINVSYPTINQLIPEVATEELKSVSYENSSSSKQQQTVETSKKVTKKSSWSMSTSFTATFTMSVKAGVPEVAEVSTGLSVSVGAESTHSLEESEERTESLKTTIDVPPRKRVHVHVTIGRAVFDLPYTGTVKITCKNGSVLQYETKGEYKGVSYTDIKMSYPTTLERIGGSIGGHEFSFTGENNGACLEKIWVWVGEWQVKAIRAWLSDGRDQTFGNPAGGHQEYIFSTGECFTSLSLWGNGAGTRLGAIKFRTNRGGELFAKMTSWGLKTEYPIDVGSGYCLGIVGAAGSDIDNVGFMFLNAVQSTVLTNVCYPTINQLIPQVATEELKSISYENDSSTSQHQTVETSKKVTKKSSWSMSNSFTSTFSMSVKAGIPEVAEVSTGYSLSVGMESTHSLEESEEKNESLTTTIDIPPQKKETVGITIGRATFDLPYTGTVKITCKNGSVLQFETKGDYKGVSYTDIKLELLLDALFRFLHVDFFCEMGYPTTLQRIGGSHGGSSFSFTGERNGACLEKIWVWVGEWQVKAVRAWLSDGRDQTFGNPAGGHQEYIFSTGECFTSLSLWGNGAGTRLGAIKFKTNRGGDFFVKMTSWGLKTEYPIDVGSGYCLGIAGSSGSDIDNMGFMFLNAVQSTDLINVSYPTINQLIPEVATEELKSVSYENSSSSKQQQTVETSKKVTKKSSWSMSTSFTATFTMSVKAGVPEVAEVSTGLSVSVGAESTHSLEESEERTESLKTTIDVPPRKRVHVHVTIGRAVFDLPYTGTVKITCKNGSVLQYETKGQYKGVSYTDIKFSMLQDLDEDEKN</sequence>
<evidence type="ECO:0000259" key="2">
    <source>
        <dbReference type="PROSITE" id="PS51752"/>
    </source>
</evidence>
<dbReference type="CDD" id="cd20221">
    <property type="entry name" value="PFM_Dln1-like"/>
    <property type="match status" value="1"/>
</dbReference>
<evidence type="ECO:0000313" key="3">
    <source>
        <dbReference type="EMBL" id="TRY85056.1"/>
    </source>
</evidence>
<evidence type="ECO:0000256" key="1">
    <source>
        <dbReference type="SAM" id="MobiDB-lite"/>
    </source>
</evidence>
<feature type="compositionally biased region" description="Basic and acidic residues" evidence="1">
    <location>
        <begin position="245"/>
        <end position="256"/>
    </location>
</feature>
<dbReference type="InterPro" id="IPR053280">
    <property type="entry name" value="Aerolysin-like_pore-former"/>
</dbReference>
<keyword evidence="4" id="KW-1185">Reference proteome</keyword>
<evidence type="ECO:0000313" key="4">
    <source>
        <dbReference type="Proteomes" id="UP000316079"/>
    </source>
</evidence>
<accession>A0A553Q556</accession>
<dbReference type="Gene3D" id="2.100.10.30">
    <property type="entry name" value="Jacalin-like lectin domain"/>
    <property type="match status" value="3"/>
</dbReference>
<feature type="domain" description="Jacalin-type lectin" evidence="2">
    <location>
        <begin position="319"/>
        <end position="459"/>
    </location>
</feature>
<name>A0A553Q556_9TELE</name>
<proteinExistence type="predicted"/>
<dbReference type="Gene3D" id="2.170.15.10">
    <property type="entry name" value="Proaerolysin, chain A, domain 3"/>
    <property type="match status" value="3"/>
</dbReference>
<protein>
    <recommendedName>
        <fullName evidence="2">Jacalin-type lectin domain-containing protein</fullName>
    </recommendedName>
</protein>
<comment type="caution">
    <text evidence="3">The sequence shown here is derived from an EMBL/GenBank/DDBJ whole genome shotgun (WGS) entry which is preliminary data.</text>
</comment>
<feature type="domain" description="Jacalin-type lectin" evidence="2">
    <location>
        <begin position="11"/>
        <end position="151"/>
    </location>
</feature>
<dbReference type="SUPFAM" id="SSF56973">
    <property type="entry name" value="Aerolisin/ETX pore-forming domain"/>
    <property type="match status" value="3"/>
</dbReference>
<gene>
    <name evidence="3" type="ORF">DNTS_007078</name>
</gene>
<dbReference type="InterPro" id="IPR001229">
    <property type="entry name" value="Jacalin-like_lectin_dom"/>
</dbReference>
<dbReference type="PANTHER" id="PTHR34007:SF1">
    <property type="entry name" value="AEROLYSIN-LIKE PROTEIN-RELATED"/>
    <property type="match status" value="1"/>
</dbReference>
<dbReference type="InterPro" id="IPR036404">
    <property type="entry name" value="Jacalin-like_lectin_dom_sf"/>
</dbReference>
<dbReference type="EMBL" id="SRMA01026323">
    <property type="protein sequence ID" value="TRY85056.1"/>
    <property type="molecule type" value="Genomic_DNA"/>
</dbReference>
<dbReference type="PANTHER" id="PTHR34007">
    <property type="entry name" value="AEROLYSIN-LIKE PROTEIN-RELATED"/>
    <property type="match status" value="1"/>
</dbReference>
<organism evidence="3 4">
    <name type="scientific">Danionella cerebrum</name>
    <dbReference type="NCBI Taxonomy" id="2873325"/>
    <lineage>
        <taxon>Eukaryota</taxon>
        <taxon>Metazoa</taxon>
        <taxon>Chordata</taxon>
        <taxon>Craniata</taxon>
        <taxon>Vertebrata</taxon>
        <taxon>Euteleostomi</taxon>
        <taxon>Actinopterygii</taxon>
        <taxon>Neopterygii</taxon>
        <taxon>Teleostei</taxon>
        <taxon>Ostariophysi</taxon>
        <taxon>Cypriniformes</taxon>
        <taxon>Danionidae</taxon>
        <taxon>Danioninae</taxon>
        <taxon>Danionella</taxon>
    </lineage>
</organism>
<dbReference type="AlphaFoldDB" id="A0A553Q556"/>
<dbReference type="CDD" id="cd09302">
    <property type="entry name" value="Jacalin_like"/>
    <property type="match status" value="3"/>
</dbReference>
<reference evidence="3 4" key="1">
    <citation type="journal article" date="2019" name="Sci. Data">
        <title>Hybrid genome assembly and annotation of Danionella translucida.</title>
        <authorList>
            <person name="Kadobianskyi M."/>
            <person name="Schulze L."/>
            <person name="Schuelke M."/>
            <person name="Judkewitz B."/>
        </authorList>
    </citation>
    <scope>NUCLEOTIDE SEQUENCE [LARGE SCALE GENOMIC DNA]</scope>
    <source>
        <strain evidence="3 4">Bolton</strain>
    </source>
</reference>
<dbReference type="Proteomes" id="UP000316079">
    <property type="component" value="Unassembled WGS sequence"/>
</dbReference>